<accession>F4S9T4</accession>
<dbReference type="InParanoid" id="F4S9T4"/>
<dbReference type="GeneID" id="18924975"/>
<dbReference type="Proteomes" id="UP000001072">
    <property type="component" value="Unassembled WGS sequence"/>
</dbReference>
<dbReference type="HOGENOM" id="CLU_960031_0_0_1"/>
<reference evidence="2" key="1">
    <citation type="journal article" date="2011" name="Proc. Natl. Acad. Sci. U.S.A.">
        <title>Obligate biotrophy features unraveled by the genomic analysis of rust fungi.</title>
        <authorList>
            <person name="Duplessis S."/>
            <person name="Cuomo C.A."/>
            <person name="Lin Y.-C."/>
            <person name="Aerts A."/>
            <person name="Tisserant E."/>
            <person name="Veneault-Fourrey C."/>
            <person name="Joly D.L."/>
            <person name="Hacquard S."/>
            <person name="Amselem J."/>
            <person name="Cantarel B.L."/>
            <person name="Chiu R."/>
            <person name="Coutinho P.M."/>
            <person name="Feau N."/>
            <person name="Field M."/>
            <person name="Frey P."/>
            <person name="Gelhaye E."/>
            <person name="Goldberg J."/>
            <person name="Grabherr M.G."/>
            <person name="Kodira C.D."/>
            <person name="Kohler A."/>
            <person name="Kuees U."/>
            <person name="Lindquist E.A."/>
            <person name="Lucas S.M."/>
            <person name="Mago R."/>
            <person name="Mauceli E."/>
            <person name="Morin E."/>
            <person name="Murat C."/>
            <person name="Pangilinan J.L."/>
            <person name="Park R."/>
            <person name="Pearson M."/>
            <person name="Quesneville H."/>
            <person name="Rouhier N."/>
            <person name="Sakthikumar S."/>
            <person name="Salamov A.A."/>
            <person name="Schmutz J."/>
            <person name="Selles B."/>
            <person name="Shapiro H."/>
            <person name="Tanguay P."/>
            <person name="Tuskan G.A."/>
            <person name="Henrissat B."/>
            <person name="Van de Peer Y."/>
            <person name="Rouze P."/>
            <person name="Ellis J.G."/>
            <person name="Dodds P.N."/>
            <person name="Schein J.E."/>
            <person name="Zhong S."/>
            <person name="Hamelin R.C."/>
            <person name="Grigoriev I.V."/>
            <person name="Szabo L.J."/>
            <person name="Martin F."/>
        </authorList>
    </citation>
    <scope>NUCLEOTIDE SEQUENCE [LARGE SCALE GENOMIC DNA]</scope>
    <source>
        <strain evidence="2">98AG31 / pathotype 3-4-7</strain>
    </source>
</reference>
<dbReference type="VEuPathDB" id="FungiDB:MELLADRAFT_113415"/>
<keyword evidence="2" id="KW-1185">Reference proteome</keyword>
<dbReference type="KEGG" id="mlr:MELLADRAFT_113415"/>
<gene>
    <name evidence="1" type="ORF">MELLADRAFT_113415</name>
</gene>
<dbReference type="RefSeq" id="XP_007418153.1">
    <property type="nucleotide sequence ID" value="XM_007418091.1"/>
</dbReference>
<sequence length="290" mass="32220">MRPSDMYCDRILEGATGCEQVATAADFAFAVRHQATSIRHSVSALLPTPQCPQIEDAQMFGQTIGYEHDQALDQFKLPCPLKLYGRSPRRCSVAGCRAKSAAVATCSQPVAPSRVLSQYMSDGRIVLSSQTRMRRAFAHGVKVGRWTSTPRWRSKDCGFDPRGECFGCFGASRPMQLRKWDSRHEKCISASLMHERPVFLGIAPDEKATIILGMLNSAAIEVNDYIRMTLRIILYYGQSCGSKPGSQSESVSIAICSKGSHHVFYFAESLSGIRDGHKMSYILTRYYTSH</sequence>
<dbReference type="AlphaFoldDB" id="F4S9T4"/>
<organism evidence="2">
    <name type="scientific">Melampsora larici-populina (strain 98AG31 / pathotype 3-4-7)</name>
    <name type="common">Poplar leaf rust fungus</name>
    <dbReference type="NCBI Taxonomy" id="747676"/>
    <lineage>
        <taxon>Eukaryota</taxon>
        <taxon>Fungi</taxon>
        <taxon>Dikarya</taxon>
        <taxon>Basidiomycota</taxon>
        <taxon>Pucciniomycotina</taxon>
        <taxon>Pucciniomycetes</taxon>
        <taxon>Pucciniales</taxon>
        <taxon>Melampsoraceae</taxon>
        <taxon>Melampsora</taxon>
    </lineage>
</organism>
<dbReference type="EMBL" id="GL883173">
    <property type="protein sequence ID" value="EGF98571.1"/>
    <property type="molecule type" value="Genomic_DNA"/>
</dbReference>
<name>F4S9T4_MELLP</name>
<proteinExistence type="predicted"/>
<protein>
    <submittedName>
        <fullName evidence="1">Uncharacterized protein</fullName>
    </submittedName>
</protein>
<evidence type="ECO:0000313" key="2">
    <source>
        <dbReference type="Proteomes" id="UP000001072"/>
    </source>
</evidence>
<evidence type="ECO:0000313" key="1">
    <source>
        <dbReference type="EMBL" id="EGF98571.1"/>
    </source>
</evidence>